<dbReference type="PANTHER" id="PTHR11009">
    <property type="entry name" value="DER1-LIKE PROTEIN, DERLIN"/>
    <property type="match status" value="1"/>
</dbReference>
<evidence type="ECO:0000256" key="8">
    <source>
        <dbReference type="SAM" id="MobiDB-lite"/>
    </source>
</evidence>
<evidence type="ECO:0000313" key="9">
    <source>
        <dbReference type="EMBL" id="VVT56334.1"/>
    </source>
</evidence>
<evidence type="ECO:0000256" key="6">
    <source>
        <dbReference type="ARBA" id="ARBA00023136"/>
    </source>
</evidence>
<comment type="function">
    <text evidence="7">May be involved in the degradation of misfolded endoplasmic reticulum (ER) luminal proteins.</text>
</comment>
<dbReference type="InterPro" id="IPR035952">
    <property type="entry name" value="Rhomboid-like_sf"/>
</dbReference>
<evidence type="ECO:0000313" key="10">
    <source>
        <dbReference type="Proteomes" id="UP000398389"/>
    </source>
</evidence>
<keyword evidence="5 7" id="KW-1133">Transmembrane helix</keyword>
<keyword evidence="6 7" id="KW-0472">Membrane</keyword>
<keyword evidence="4 7" id="KW-0256">Endoplasmic reticulum</keyword>
<dbReference type="GO" id="GO:0005789">
    <property type="term" value="C:endoplasmic reticulum membrane"/>
    <property type="evidence" value="ECO:0007669"/>
    <property type="project" value="UniProtKB-SubCell"/>
</dbReference>
<evidence type="ECO:0000256" key="3">
    <source>
        <dbReference type="ARBA" id="ARBA00022692"/>
    </source>
</evidence>
<keyword evidence="10" id="KW-1185">Reference proteome</keyword>
<evidence type="ECO:0000256" key="2">
    <source>
        <dbReference type="ARBA" id="ARBA00008917"/>
    </source>
</evidence>
<dbReference type="EMBL" id="CABVLU010000004">
    <property type="protein sequence ID" value="VVT56334.1"/>
    <property type="molecule type" value="Genomic_DNA"/>
</dbReference>
<dbReference type="GO" id="GO:0006950">
    <property type="term" value="P:response to stress"/>
    <property type="evidence" value="ECO:0007669"/>
    <property type="project" value="UniProtKB-ARBA"/>
</dbReference>
<dbReference type="InterPro" id="IPR007599">
    <property type="entry name" value="DER1"/>
</dbReference>
<keyword evidence="3 7" id="KW-0812">Transmembrane</keyword>
<organism evidence="9 10">
    <name type="scientific">Magnusiomyces paraingens</name>
    <dbReference type="NCBI Taxonomy" id="2606893"/>
    <lineage>
        <taxon>Eukaryota</taxon>
        <taxon>Fungi</taxon>
        <taxon>Dikarya</taxon>
        <taxon>Ascomycota</taxon>
        <taxon>Saccharomycotina</taxon>
        <taxon>Dipodascomycetes</taxon>
        <taxon>Dipodascales</taxon>
        <taxon>Dipodascaceae</taxon>
        <taxon>Magnusiomyces</taxon>
    </lineage>
</organism>
<dbReference type="Proteomes" id="UP000398389">
    <property type="component" value="Unassembled WGS sequence"/>
</dbReference>
<evidence type="ECO:0000256" key="5">
    <source>
        <dbReference type="ARBA" id="ARBA00022989"/>
    </source>
</evidence>
<evidence type="ECO:0000256" key="7">
    <source>
        <dbReference type="RuleBase" id="RU363059"/>
    </source>
</evidence>
<gene>
    <name evidence="9" type="ORF">SAPINGB_P004978</name>
</gene>
<dbReference type="GeneID" id="43583793"/>
<comment type="caution">
    <text evidence="7">Lacks conserved residue(s) required for the propagation of feature annotation.</text>
</comment>
<proteinExistence type="inferred from homology"/>
<sequence length="284" mass="31258">MVNGEFHDLFFSIPVITRSLVTSAVGLLSVSMLKIIPNYYLINVWPLTINRFQIWRLATSFLLPPAQNPMEALMDLFALYKYSRVIEEEKFLNVRARYAWYLTFVSTIILGTNYFLGGTHYFRALVIALTYTWAQDNANQQVMFYVLKVKAVFLPAIMLLIQLIVGGKYSFLRAGTGYLAAHLYLFFDSIYPSYGGASRPSFLVDPPAFYYKLFPTPGHPGAPGGDGAGRARGVFSGFSTQGGIKSQNTGSSGASDASATGSSTGFGRFSMSGPFKGKGKRLGE</sequence>
<comment type="subcellular location">
    <subcellularLocation>
        <location evidence="1 7">Endoplasmic reticulum membrane</location>
        <topology evidence="1 7">Multi-pass membrane protein</topology>
    </subcellularLocation>
</comment>
<feature type="region of interest" description="Disordered" evidence="8">
    <location>
        <begin position="244"/>
        <end position="284"/>
    </location>
</feature>
<evidence type="ECO:0000256" key="4">
    <source>
        <dbReference type="ARBA" id="ARBA00022824"/>
    </source>
</evidence>
<feature type="transmembrane region" description="Helical" evidence="7">
    <location>
        <begin position="20"/>
        <end position="42"/>
    </location>
</feature>
<dbReference type="Pfam" id="PF04511">
    <property type="entry name" value="DER1"/>
    <property type="match status" value="1"/>
</dbReference>
<accession>A0A5E8BXY4</accession>
<feature type="transmembrane region" description="Helical" evidence="7">
    <location>
        <begin position="142"/>
        <end position="165"/>
    </location>
</feature>
<feature type="transmembrane region" description="Helical" evidence="7">
    <location>
        <begin position="98"/>
        <end position="122"/>
    </location>
</feature>
<dbReference type="AlphaFoldDB" id="A0A5E8BXY4"/>
<comment type="similarity">
    <text evidence="2 7">Belongs to the derlin family.</text>
</comment>
<dbReference type="OrthoDB" id="19102at2759"/>
<dbReference type="SUPFAM" id="SSF144091">
    <property type="entry name" value="Rhomboid-like"/>
    <property type="match status" value="1"/>
</dbReference>
<protein>
    <recommendedName>
        <fullName evidence="7">Derlin</fullName>
    </recommendedName>
</protein>
<evidence type="ECO:0000256" key="1">
    <source>
        <dbReference type="ARBA" id="ARBA00004477"/>
    </source>
</evidence>
<dbReference type="RefSeq" id="XP_031855584.1">
    <property type="nucleotide sequence ID" value="XM_031999693.1"/>
</dbReference>
<name>A0A5E8BXY4_9ASCO</name>
<reference evidence="9 10" key="1">
    <citation type="submission" date="2019-09" db="EMBL/GenBank/DDBJ databases">
        <authorList>
            <person name="Brejova B."/>
        </authorList>
    </citation>
    <scope>NUCLEOTIDE SEQUENCE [LARGE SCALE GENOMIC DNA]</scope>
</reference>
<feature type="compositionally biased region" description="Low complexity" evidence="8">
    <location>
        <begin position="249"/>
        <end position="273"/>
    </location>
</feature>